<organism evidence="4 5">
    <name type="scientific">Enterococcus thailandicus</name>
    <dbReference type="NCBI Taxonomy" id="417368"/>
    <lineage>
        <taxon>Bacteria</taxon>
        <taxon>Bacillati</taxon>
        <taxon>Bacillota</taxon>
        <taxon>Bacilli</taxon>
        <taxon>Lactobacillales</taxon>
        <taxon>Enterococcaceae</taxon>
        <taxon>Enterococcus</taxon>
    </lineage>
</organism>
<gene>
    <name evidence="4" type="ORF">ETH01_08660</name>
</gene>
<dbReference type="InterPro" id="IPR028259">
    <property type="entry name" value="AP2-like_int_N"/>
</dbReference>
<name>A0A510WBK3_ENTTH</name>
<dbReference type="Proteomes" id="UP000321361">
    <property type="component" value="Unassembled WGS sequence"/>
</dbReference>
<accession>A0A510WBK3</accession>
<dbReference type="InterPro" id="IPR010998">
    <property type="entry name" value="Integrase_recombinase_N"/>
</dbReference>
<comment type="caution">
    <text evidence="4">The sequence shown here is derived from an EMBL/GenBank/DDBJ whole genome shotgun (WGS) entry which is preliminary data.</text>
</comment>
<dbReference type="SUPFAM" id="SSF56349">
    <property type="entry name" value="DNA breaking-rejoining enzymes"/>
    <property type="match status" value="1"/>
</dbReference>
<feature type="domain" description="Integrase SAM-like N-terminal" evidence="3">
    <location>
        <begin position="67"/>
        <end position="122"/>
    </location>
</feature>
<evidence type="ECO:0000259" key="3">
    <source>
        <dbReference type="Pfam" id="PF14659"/>
    </source>
</evidence>
<dbReference type="InterPro" id="IPR004107">
    <property type="entry name" value="Integrase_SAM-like_N"/>
</dbReference>
<dbReference type="GO" id="GO:0003677">
    <property type="term" value="F:DNA binding"/>
    <property type="evidence" value="ECO:0007669"/>
    <property type="project" value="UniProtKB-KW"/>
</dbReference>
<evidence type="ECO:0000313" key="4">
    <source>
        <dbReference type="EMBL" id="GEK36579.1"/>
    </source>
</evidence>
<dbReference type="Pfam" id="PF14659">
    <property type="entry name" value="Phage_int_SAM_3"/>
    <property type="match status" value="1"/>
</dbReference>
<feature type="domain" description="AP2-like integrase N-terminal" evidence="2">
    <location>
        <begin position="14"/>
        <end position="57"/>
    </location>
</feature>
<dbReference type="InterPro" id="IPR011010">
    <property type="entry name" value="DNA_brk_join_enz"/>
</dbReference>
<sequence>MIKKYKKKNGIIAYMFKAHLGIDPVTGKKKYTTKRGFKSPQEAKKTYNRLMVQVEENDAVTNSQRLFSELADEWFEQYKNTVRESTYVAQKLAYKKHIFPLFRNLKISRISIPYCQKQVNHWYSYYKKYSNLIGLTSSVFKYA</sequence>
<protein>
    <recommendedName>
        <fullName evidence="6">Integrase SAM-like N-terminal domain-containing protein</fullName>
    </recommendedName>
</protein>
<dbReference type="RefSeq" id="WP_071869265.1">
    <property type="nucleotide sequence ID" value="NZ_JAQDAW010000001.1"/>
</dbReference>
<evidence type="ECO:0000313" key="5">
    <source>
        <dbReference type="Proteomes" id="UP000321361"/>
    </source>
</evidence>
<dbReference type="AlphaFoldDB" id="A0A510WBK3"/>
<dbReference type="GO" id="GO:0015074">
    <property type="term" value="P:DNA integration"/>
    <property type="evidence" value="ECO:0007669"/>
    <property type="project" value="InterPro"/>
</dbReference>
<dbReference type="Gene3D" id="1.10.150.130">
    <property type="match status" value="1"/>
</dbReference>
<reference evidence="4 5" key="1">
    <citation type="submission" date="2019-07" db="EMBL/GenBank/DDBJ databases">
        <title>Whole genome shotgun sequence of Enterococcus thailandicus NBRC 101867.</title>
        <authorList>
            <person name="Hosoyama A."/>
            <person name="Uohara A."/>
            <person name="Ohji S."/>
            <person name="Ichikawa N."/>
        </authorList>
    </citation>
    <scope>NUCLEOTIDE SEQUENCE [LARGE SCALE GENOMIC DNA]</scope>
    <source>
        <strain evidence="4 5">NBRC 101867</strain>
    </source>
</reference>
<keyword evidence="1" id="KW-0238">DNA-binding</keyword>
<evidence type="ECO:0000259" key="2">
    <source>
        <dbReference type="Pfam" id="PF14657"/>
    </source>
</evidence>
<evidence type="ECO:0008006" key="6">
    <source>
        <dbReference type="Google" id="ProtNLM"/>
    </source>
</evidence>
<dbReference type="Pfam" id="PF14657">
    <property type="entry name" value="Arm-DNA-bind_4"/>
    <property type="match status" value="1"/>
</dbReference>
<evidence type="ECO:0000256" key="1">
    <source>
        <dbReference type="ARBA" id="ARBA00023125"/>
    </source>
</evidence>
<proteinExistence type="predicted"/>
<dbReference type="EMBL" id="BJUG01000003">
    <property type="protein sequence ID" value="GEK36579.1"/>
    <property type="molecule type" value="Genomic_DNA"/>
</dbReference>